<organism evidence="1">
    <name type="scientific">Spironucleus salmonicida</name>
    <dbReference type="NCBI Taxonomy" id="348837"/>
    <lineage>
        <taxon>Eukaryota</taxon>
        <taxon>Metamonada</taxon>
        <taxon>Diplomonadida</taxon>
        <taxon>Hexamitidae</taxon>
        <taxon>Hexamitinae</taxon>
        <taxon>Spironucleus</taxon>
    </lineage>
</organism>
<dbReference type="Proteomes" id="UP000018208">
    <property type="component" value="Unassembled WGS sequence"/>
</dbReference>
<name>V6LRL0_9EUKA</name>
<dbReference type="AlphaFoldDB" id="V6LRL0"/>
<evidence type="ECO:0000313" key="1">
    <source>
        <dbReference type="EMBL" id="EST46903.1"/>
    </source>
</evidence>
<proteinExistence type="predicted"/>
<evidence type="ECO:0000313" key="2">
    <source>
        <dbReference type="EMBL" id="KAH0571204.1"/>
    </source>
</evidence>
<gene>
    <name evidence="1" type="ORF">SS50377_13056</name>
    <name evidence="2" type="ORF">SS50377_27504</name>
</gene>
<reference evidence="1 2" key="1">
    <citation type="journal article" date="2014" name="PLoS Genet.">
        <title>The Genome of Spironucleus salmonicida Highlights a Fish Pathogen Adapted to Fluctuating Environments.</title>
        <authorList>
            <person name="Xu F."/>
            <person name="Jerlstrom-Hultqvist J."/>
            <person name="Einarsson E."/>
            <person name="Astvaldsson A."/>
            <person name="Svard S.G."/>
            <person name="Andersson J.O."/>
        </authorList>
    </citation>
    <scope>NUCLEOTIDE SEQUENCE</scope>
    <source>
        <strain evidence="2">ATCC 50377</strain>
    </source>
</reference>
<sequence length="250" mass="28279">MIQTDIQKIHELILAPITVNLRLFFNSEHQKYLIQYISYFYAQHSLDSVIVQCPDDFPDNTSKIIILAHLNSFSHEQQLQTLQKIRNYPHILAVSTFSVHAGLLQSFDFVMQTTTPLVPTPLSLYNSKLAAFDAGAASRLGEIFLDPRLRTFVKQCQFALKVTHFQARGVLVQGCSMGFDSSAELLSRVLARFHMRQYCVPQDVKDAVLMCVGSRFLAQVVFRANGDAQKWSAADVEEVVRGVMARFEGF</sequence>
<dbReference type="EMBL" id="KI546057">
    <property type="protein sequence ID" value="EST46903.1"/>
    <property type="molecule type" value="Genomic_DNA"/>
</dbReference>
<keyword evidence="3" id="KW-1185">Reference proteome</keyword>
<dbReference type="VEuPathDB" id="GiardiaDB:SS50377_27504"/>
<reference evidence="2" key="2">
    <citation type="submission" date="2020-12" db="EMBL/GenBank/DDBJ databases">
        <title>New Spironucleus salmonicida genome in near-complete chromosomes.</title>
        <authorList>
            <person name="Xu F."/>
            <person name="Kurt Z."/>
            <person name="Jimenez-Gonzalez A."/>
            <person name="Astvaldsson A."/>
            <person name="Andersson J.O."/>
            <person name="Svard S.G."/>
        </authorList>
    </citation>
    <scope>NUCLEOTIDE SEQUENCE</scope>
    <source>
        <strain evidence="2">ATCC 50377</strain>
    </source>
</reference>
<evidence type="ECO:0000313" key="3">
    <source>
        <dbReference type="Proteomes" id="UP000018208"/>
    </source>
</evidence>
<accession>V6LRL0</accession>
<protein>
    <submittedName>
        <fullName evidence="1">Uncharacterized protein</fullName>
    </submittedName>
</protein>
<dbReference type="EMBL" id="AUWU02000007">
    <property type="protein sequence ID" value="KAH0571204.1"/>
    <property type="molecule type" value="Genomic_DNA"/>
</dbReference>